<evidence type="ECO:0000256" key="2">
    <source>
        <dbReference type="ARBA" id="ARBA00022884"/>
    </source>
</evidence>
<dbReference type="InterPro" id="IPR016024">
    <property type="entry name" value="ARM-type_fold"/>
</dbReference>
<keyword evidence="1" id="KW-0677">Repeat</keyword>
<feature type="compositionally biased region" description="Basic and acidic residues" evidence="4">
    <location>
        <begin position="662"/>
        <end position="671"/>
    </location>
</feature>
<keyword evidence="8" id="KW-1185">Reference proteome</keyword>
<proteinExistence type="predicted"/>
<accession>A0ABR3V6J1</accession>
<evidence type="ECO:0000313" key="8">
    <source>
        <dbReference type="Proteomes" id="UP001583172"/>
    </source>
</evidence>
<reference evidence="6 8" key="1">
    <citation type="journal article" date="2024" name="Commun. Biol.">
        <title>Comparative genomic analysis of thermophilic fungi reveals convergent evolutionary adaptations and gene losses.</title>
        <authorList>
            <person name="Steindorff A.S."/>
            <person name="Aguilar-Pontes M.V."/>
            <person name="Robinson A.J."/>
            <person name="Andreopoulos B."/>
            <person name="LaButti K."/>
            <person name="Kuo A."/>
            <person name="Mondo S."/>
            <person name="Riley R."/>
            <person name="Otillar R."/>
            <person name="Haridas S."/>
            <person name="Lipzen A."/>
            <person name="Grimwood J."/>
            <person name="Schmutz J."/>
            <person name="Clum A."/>
            <person name="Reid I.D."/>
            <person name="Moisan M.C."/>
            <person name="Butler G."/>
            <person name="Nguyen T.T.M."/>
            <person name="Dewar K."/>
            <person name="Conant G."/>
            <person name="Drula E."/>
            <person name="Henrissat B."/>
            <person name="Hansel C."/>
            <person name="Singer S."/>
            <person name="Hutchinson M.I."/>
            <person name="de Vries R.P."/>
            <person name="Natvig D.O."/>
            <person name="Powell A.J."/>
            <person name="Tsang A."/>
            <person name="Grigoriev I.V."/>
        </authorList>
    </citation>
    <scope>NUCLEOTIDE SEQUENCE [LARGE SCALE GENOMIC DNA]</scope>
    <source>
        <strain evidence="6 8">CBS 620.91</strain>
    </source>
</reference>
<gene>
    <name evidence="7" type="ORF">VTJ49DRAFT_2885</name>
    <name evidence="6" type="ORF">VTJ49DRAFT_4335</name>
</gene>
<feature type="compositionally biased region" description="Basic residues" evidence="4">
    <location>
        <begin position="52"/>
        <end position="65"/>
    </location>
</feature>
<protein>
    <recommendedName>
        <fullName evidence="5">PUM-HD domain-containing protein</fullName>
    </recommendedName>
</protein>
<feature type="compositionally biased region" description="Basic and acidic residues" evidence="4">
    <location>
        <begin position="82"/>
        <end position="105"/>
    </location>
</feature>
<dbReference type="InterPro" id="IPR011989">
    <property type="entry name" value="ARM-like"/>
</dbReference>
<comment type="function">
    <text evidence="3">RNA-binding nucleolar protein required for pre-rRNA processing. Involved in production of 18S rRNA and assembly of small ribosomal subunit.</text>
</comment>
<evidence type="ECO:0000256" key="1">
    <source>
        <dbReference type="ARBA" id="ARBA00022737"/>
    </source>
</evidence>
<dbReference type="PANTHER" id="PTHR13389:SF0">
    <property type="entry name" value="PUMILIO HOMOLOG 3"/>
    <property type="match status" value="1"/>
</dbReference>
<name>A0ABR3V6J1_HUMIN</name>
<dbReference type="Pfam" id="PF08144">
    <property type="entry name" value="CPL"/>
    <property type="match status" value="1"/>
</dbReference>
<feature type="compositionally biased region" description="Basic and acidic residues" evidence="4">
    <location>
        <begin position="29"/>
        <end position="40"/>
    </location>
</feature>
<feature type="domain" description="PUM-HD" evidence="5">
    <location>
        <begin position="107"/>
        <end position="477"/>
    </location>
</feature>
<dbReference type="SUPFAM" id="SSF48371">
    <property type="entry name" value="ARM repeat"/>
    <property type="match status" value="1"/>
</dbReference>
<dbReference type="InterPro" id="IPR040059">
    <property type="entry name" value="PUM3"/>
</dbReference>
<reference evidence="6" key="2">
    <citation type="submission" date="2024-01" db="EMBL/GenBank/DDBJ databases">
        <authorList>
            <consortium name="Lawrence Berkeley National Laboratory"/>
            <person name="Steindorff A.S."/>
            <person name="Aguilar-pontes M.V."/>
            <person name="Robinson A.J."/>
            <person name="Andreopoulos B."/>
            <person name="LaButti K."/>
            <person name="Kuo A."/>
            <person name="Mondo S."/>
            <person name="Riley R."/>
            <person name="Otillar R."/>
            <person name="Haridas S."/>
            <person name="Lipzen A."/>
            <person name="Grimwood J."/>
            <person name="Schmutz J."/>
            <person name="Clum A."/>
            <person name="Conant G."/>
            <person name="Drula E."/>
            <person name="Henrissat B."/>
            <person name="Hansel C."/>
            <person name="Singer S."/>
            <person name="de Vries R."/>
            <person name="Natvig D."/>
            <person name="Powell A.J."/>
            <person name="Tsang A."/>
            <person name="Grigoriev I.V."/>
        </authorList>
    </citation>
    <scope>NUCLEOTIDE SEQUENCE</scope>
    <source>
        <strain evidence="6">CBS 620.91</strain>
    </source>
</reference>
<dbReference type="PANTHER" id="PTHR13389">
    <property type="entry name" value="PUMILIO HOMOLOG 3"/>
    <property type="match status" value="1"/>
</dbReference>
<evidence type="ECO:0000256" key="4">
    <source>
        <dbReference type="SAM" id="MobiDB-lite"/>
    </source>
</evidence>
<dbReference type="EMBL" id="JAZGSY010000023">
    <property type="protein sequence ID" value="KAL1843135.1"/>
    <property type="molecule type" value="Genomic_DNA"/>
</dbReference>
<keyword evidence="2" id="KW-0694">RNA-binding</keyword>
<feature type="region of interest" description="Disordered" evidence="4">
    <location>
        <begin position="1"/>
        <end position="105"/>
    </location>
</feature>
<evidence type="ECO:0000313" key="6">
    <source>
        <dbReference type="EMBL" id="KAL1837046.1"/>
    </source>
</evidence>
<evidence type="ECO:0000256" key="3">
    <source>
        <dbReference type="ARBA" id="ARBA00024893"/>
    </source>
</evidence>
<sequence length="687" mass="76405">MAAHSTPAKRKASSNDKHSDGSISKKAKTSTEPKRQRRDDEDGADSDDGASSKKKYRPEKVHKKPKSDGTQNGKPNGALSSREAHEKQKQLAKERKAAKPLHDEVQRTKKLWERLRRKSHVPKEERQHLVDELYSIITGRIKDFVLKHDAVRAVQTAIKYSTPAQRKQIAKELQGTYAQLAESRYAKFLVAKLLVQNDEEIRDLIIPEFYGKVRKLINHPEASWILDDIYRQAATKEQKANLLREWYGPEFSLFKSTSGAEVTADLAKILADEPSKRGPVMKYLFDMANTLIQKKMTGFTMLHDAMLQYFLNLKPESEELKEFVETIKGDESGDLLKNMAFTKSGARLVCLLLAHGNAKDRKQIIKTYKDTIQLMCGDQHAHMILLTAYDVIDDTVLTSKSIFPELLGKNEEKNIENIIFLANDLNARITVLYLFEGQSKALFPASHAYDLQLLAEIHEIRKNTSKKDAEVRRKELVAAMSPPLLAAVATSPNDLVATSFGCQFVTDVLLSATGDKKAALEAVASTAAGDPTPQHSEDADPLYPPPPHLSLTPHGGKMFKTLIAGGRFDKAAACVKRVDPPLNFADILYPVIKEHIVQWATGPSSFTVLGLVEAPDFSSKKELLKTLKSNKKALEVAANGDVTSNAAKEEGKKEKKEKRKKSAPEEEEKGKKGGNMGAKLLLEKLAA</sequence>
<organism evidence="6 8">
    <name type="scientific">Humicola insolens</name>
    <name type="common">Soft-rot fungus</name>
    <dbReference type="NCBI Taxonomy" id="85995"/>
    <lineage>
        <taxon>Eukaryota</taxon>
        <taxon>Fungi</taxon>
        <taxon>Dikarya</taxon>
        <taxon>Ascomycota</taxon>
        <taxon>Pezizomycotina</taxon>
        <taxon>Sordariomycetes</taxon>
        <taxon>Sordariomycetidae</taxon>
        <taxon>Sordariales</taxon>
        <taxon>Chaetomiaceae</taxon>
        <taxon>Mycothermus</taxon>
    </lineage>
</organism>
<evidence type="ECO:0000259" key="5">
    <source>
        <dbReference type="PROSITE" id="PS50303"/>
    </source>
</evidence>
<dbReference type="Gene3D" id="1.25.10.10">
    <property type="entry name" value="Leucine-rich Repeat Variant"/>
    <property type="match status" value="1"/>
</dbReference>
<dbReference type="InterPro" id="IPR012959">
    <property type="entry name" value="CPL_dom"/>
</dbReference>
<evidence type="ECO:0000313" key="7">
    <source>
        <dbReference type="EMBL" id="KAL1843135.1"/>
    </source>
</evidence>
<dbReference type="InterPro" id="IPR033133">
    <property type="entry name" value="PUM-HD"/>
</dbReference>
<feature type="region of interest" description="Disordered" evidence="4">
    <location>
        <begin position="639"/>
        <end position="687"/>
    </location>
</feature>
<dbReference type="SMART" id="SM00025">
    <property type="entry name" value="Pumilio"/>
    <property type="match status" value="4"/>
</dbReference>
<dbReference type="InterPro" id="IPR001313">
    <property type="entry name" value="Pumilio_RNA-bd_rpt"/>
</dbReference>
<dbReference type="PROSITE" id="PS50303">
    <property type="entry name" value="PUM_HD"/>
    <property type="match status" value="1"/>
</dbReference>
<dbReference type="EMBL" id="JAZGSY010000335">
    <property type="protein sequence ID" value="KAL1837046.1"/>
    <property type="molecule type" value="Genomic_DNA"/>
</dbReference>
<dbReference type="Proteomes" id="UP001583172">
    <property type="component" value="Unassembled WGS sequence"/>
</dbReference>
<comment type="caution">
    <text evidence="6">The sequence shown here is derived from an EMBL/GenBank/DDBJ whole genome shotgun (WGS) entry which is preliminary data.</text>
</comment>